<gene>
    <name evidence="10" type="ORF">FGL98_20115</name>
</gene>
<evidence type="ECO:0000256" key="7">
    <source>
        <dbReference type="SAM" id="Phobius"/>
    </source>
</evidence>
<feature type="transmembrane region" description="Helical" evidence="7">
    <location>
        <begin position="402"/>
        <end position="426"/>
    </location>
</feature>
<evidence type="ECO:0000256" key="1">
    <source>
        <dbReference type="ARBA" id="ARBA00004651"/>
    </source>
</evidence>
<dbReference type="InterPro" id="IPR025857">
    <property type="entry name" value="MacB_PCD"/>
</dbReference>
<keyword evidence="4 7" id="KW-1133">Transmembrane helix</keyword>
<dbReference type="InterPro" id="IPR050250">
    <property type="entry name" value="Macrolide_Exporter_MacB"/>
</dbReference>
<dbReference type="GO" id="GO:0005886">
    <property type="term" value="C:plasma membrane"/>
    <property type="evidence" value="ECO:0007669"/>
    <property type="project" value="UniProtKB-SubCell"/>
</dbReference>
<feature type="transmembrane region" description="Helical" evidence="7">
    <location>
        <begin position="489"/>
        <end position="509"/>
    </location>
</feature>
<feature type="transmembrane region" description="Helical" evidence="7">
    <location>
        <begin position="807"/>
        <end position="828"/>
    </location>
</feature>
<feature type="domain" description="MacB-like periplasmic core" evidence="9">
    <location>
        <begin position="17"/>
        <end position="235"/>
    </location>
</feature>
<feature type="transmembrane region" description="Helical" evidence="7">
    <location>
        <begin position="438"/>
        <end position="468"/>
    </location>
</feature>
<evidence type="ECO:0000259" key="8">
    <source>
        <dbReference type="Pfam" id="PF02687"/>
    </source>
</evidence>
<dbReference type="GO" id="GO:0022857">
    <property type="term" value="F:transmembrane transporter activity"/>
    <property type="evidence" value="ECO:0007669"/>
    <property type="project" value="TreeGrafter"/>
</dbReference>
<protein>
    <submittedName>
        <fullName evidence="10">FtsX-like permease family protein</fullName>
    </submittedName>
</protein>
<keyword evidence="11" id="KW-1185">Reference proteome</keyword>
<dbReference type="Pfam" id="PF02687">
    <property type="entry name" value="FtsX"/>
    <property type="match status" value="2"/>
</dbReference>
<feature type="transmembrane region" description="Helical" evidence="7">
    <location>
        <begin position="715"/>
        <end position="740"/>
    </location>
</feature>
<feature type="transmembrane region" description="Helical" evidence="7">
    <location>
        <begin position="361"/>
        <end position="381"/>
    </location>
</feature>
<dbReference type="OrthoDB" id="9780560at2"/>
<comment type="similarity">
    <text evidence="6">Belongs to the ABC-4 integral membrane protein family.</text>
</comment>
<keyword evidence="5 7" id="KW-0472">Membrane</keyword>
<keyword evidence="2" id="KW-1003">Cell membrane</keyword>
<evidence type="ECO:0000256" key="6">
    <source>
        <dbReference type="ARBA" id="ARBA00038076"/>
    </source>
</evidence>
<organism evidence="10 11">
    <name type="scientific">Leekyejoonella antrihumi</name>
    <dbReference type="NCBI Taxonomy" id="1660198"/>
    <lineage>
        <taxon>Bacteria</taxon>
        <taxon>Bacillati</taxon>
        <taxon>Actinomycetota</taxon>
        <taxon>Actinomycetes</taxon>
        <taxon>Micrococcales</taxon>
        <taxon>Dermacoccaceae</taxon>
        <taxon>Leekyejoonella</taxon>
    </lineage>
</organism>
<feature type="domain" description="ABC3 transporter permease C-terminal" evidence="8">
    <location>
        <begin position="718"/>
        <end position="835"/>
    </location>
</feature>
<reference evidence="10 11" key="1">
    <citation type="submission" date="2019-05" db="EMBL/GenBank/DDBJ databases">
        <authorList>
            <person name="Lee S.D."/>
        </authorList>
    </citation>
    <scope>NUCLEOTIDE SEQUENCE [LARGE SCALE GENOMIC DNA]</scope>
    <source>
        <strain evidence="10 11">C5-26</strain>
    </source>
</reference>
<evidence type="ECO:0000259" key="9">
    <source>
        <dbReference type="Pfam" id="PF12704"/>
    </source>
</evidence>
<dbReference type="EMBL" id="VCQV01000036">
    <property type="protein sequence ID" value="TWP33759.1"/>
    <property type="molecule type" value="Genomic_DNA"/>
</dbReference>
<dbReference type="AlphaFoldDB" id="A0A563DU94"/>
<evidence type="ECO:0000256" key="2">
    <source>
        <dbReference type="ARBA" id="ARBA00022475"/>
    </source>
</evidence>
<dbReference type="PANTHER" id="PTHR30572:SF4">
    <property type="entry name" value="ABC TRANSPORTER PERMEASE YTRF"/>
    <property type="match status" value="1"/>
</dbReference>
<keyword evidence="3 7" id="KW-0812">Transmembrane</keyword>
<name>A0A563DU94_9MICO</name>
<feature type="domain" description="MacB-like periplasmic core" evidence="9">
    <location>
        <begin position="489"/>
        <end position="684"/>
    </location>
</feature>
<feature type="domain" description="ABC3 transporter permease C-terminal" evidence="8">
    <location>
        <begin position="270"/>
        <end position="389"/>
    </location>
</feature>
<comment type="caution">
    <text evidence="10">The sequence shown here is derived from an EMBL/GenBank/DDBJ whole genome shotgun (WGS) entry which is preliminary data.</text>
</comment>
<comment type="subcellular location">
    <subcellularLocation>
        <location evidence="1">Cell membrane</location>
        <topology evidence="1">Multi-pass membrane protein</topology>
    </subcellularLocation>
</comment>
<dbReference type="Proteomes" id="UP000320244">
    <property type="component" value="Unassembled WGS sequence"/>
</dbReference>
<evidence type="ECO:0000313" key="10">
    <source>
        <dbReference type="EMBL" id="TWP33759.1"/>
    </source>
</evidence>
<evidence type="ECO:0000256" key="5">
    <source>
        <dbReference type="ARBA" id="ARBA00023136"/>
    </source>
</evidence>
<feature type="transmembrane region" description="Helical" evidence="7">
    <location>
        <begin position="763"/>
        <end position="787"/>
    </location>
</feature>
<feature type="transmembrane region" description="Helical" evidence="7">
    <location>
        <begin position="314"/>
        <end position="341"/>
    </location>
</feature>
<dbReference type="Pfam" id="PF12704">
    <property type="entry name" value="MacB_PCD"/>
    <property type="match status" value="2"/>
</dbReference>
<reference evidence="10 11" key="2">
    <citation type="submission" date="2019-08" db="EMBL/GenBank/DDBJ databases">
        <title>Jejuicoccus antrihumi gen. nov., sp. nov., a new member of the family Dermacoccaceae isolated from a cave.</title>
        <authorList>
            <person name="Schumann P."/>
            <person name="Kim I.S."/>
        </authorList>
    </citation>
    <scope>NUCLEOTIDE SEQUENCE [LARGE SCALE GENOMIC DNA]</scope>
    <source>
        <strain evidence="10 11">C5-26</strain>
    </source>
</reference>
<evidence type="ECO:0000313" key="11">
    <source>
        <dbReference type="Proteomes" id="UP000320244"/>
    </source>
</evidence>
<evidence type="ECO:0000256" key="3">
    <source>
        <dbReference type="ARBA" id="ARBA00022692"/>
    </source>
</evidence>
<dbReference type="InterPro" id="IPR023298">
    <property type="entry name" value="ATPase_P-typ_TM_dom_sf"/>
</dbReference>
<sequence>MRKVSLRNLAAHKLRLLLTVLSVVLGTSFVAGSMIFTTTVKNSFNGIFDQVAVGVDAQISPKDSGTLGVPDSLIATIEKDKRGLGVDQVVTTYTAPITIAAADGKALSTGGAPSVGSGYLPPAGSLDPSSTTILPGGRAPRGSHEVAINESAAKKAGLQVGSRTQVVVGTGSSVPMTVTVVGLEKMAGATSGYTEVDFAQPVARQLFSDGRHASTVQLSAVAGVSPEQLTSRIEKITPSILKVQTGAEVRQSDKDSVNQFLDVFNYILLAFAAIGLIVGTFIIYNTFSMIVAQRVREMALLRAIGTSRRQLTRAVLLEAFVVGLVGSAVGLGAGVGIAAALQALTASSGLPQGSLMLGVSPVVACLLVGVVVTMVSAYAPARRASQVSPVEAMRESQTDGQASILVRTLIAAVLAAIAAVLVAVGASGQGGNAATTVGIGAMCGIIAVVLGAPALAGPVVGLLGRIFAAPFGKIGRLARTNAMRNRRRTAATAFALTLGLMLVAVIGTLGSSFKGSIDHAVDAGLNANLVITDSQGVLRPQIAQQVAKVDGIASVVRISPVAATVDGKQVGGSAAHGDLESVTPYTMLGGASSTIPPNGIIVSSKTSADKGWHRGDTVTFTSLAGATVPVTVTGVYRDAQLLGPWQLGEAAYQKLVPKPLQQDSFVLVKTEPGVSQDAVQARIGDVTDGYLTVKVQNRAEFKGQQSSQIDTMLTVLYAMLGLALVIAVLGIVNTLALSVVERKREIGMLRAVGMARAQVRRTIYLESFLIAVFGALLGMVIGVFFGWGLARTFRQWGLTTIVLPWNLIAITMAGAAVAGVLAALWPAIRAARTKPLEAIADL</sequence>
<accession>A0A563DU94</accession>
<evidence type="ECO:0000256" key="4">
    <source>
        <dbReference type="ARBA" id="ARBA00022989"/>
    </source>
</evidence>
<dbReference type="SUPFAM" id="SSF81665">
    <property type="entry name" value="Calcium ATPase, transmembrane domain M"/>
    <property type="match status" value="1"/>
</dbReference>
<dbReference type="InterPro" id="IPR003838">
    <property type="entry name" value="ABC3_permease_C"/>
</dbReference>
<feature type="transmembrane region" description="Helical" evidence="7">
    <location>
        <begin position="266"/>
        <end position="293"/>
    </location>
</feature>
<proteinExistence type="inferred from homology"/>
<dbReference type="PANTHER" id="PTHR30572">
    <property type="entry name" value="MEMBRANE COMPONENT OF TRANSPORTER-RELATED"/>
    <property type="match status" value="1"/>
</dbReference>